<name>A0AAD3CQT9_9STRA</name>
<keyword evidence="3" id="KW-1185">Reference proteome</keyword>
<sequence>MSLMIEHDVKKAIIHLHSDHFSMKTCWLPAQFRESDEKDEENILDKKLSVMSGSLDVLEQTSTASAGAATRSTLDNFSGIDFSAAFNGSGSGLRLSQESDLGDSNGQLRLNSGHLRARSQEDISQDIGNTLKYQALDVNDEENNGTSKNLTSLRNNKVKTSLTRLSTS</sequence>
<evidence type="ECO:0000256" key="1">
    <source>
        <dbReference type="SAM" id="MobiDB-lite"/>
    </source>
</evidence>
<proteinExistence type="predicted"/>
<gene>
    <name evidence="2" type="ORF">CTEN210_06664</name>
</gene>
<evidence type="ECO:0000313" key="2">
    <source>
        <dbReference type="EMBL" id="GFH50188.1"/>
    </source>
</evidence>
<feature type="region of interest" description="Disordered" evidence="1">
    <location>
        <begin position="141"/>
        <end position="168"/>
    </location>
</feature>
<organism evidence="2 3">
    <name type="scientific">Chaetoceros tenuissimus</name>
    <dbReference type="NCBI Taxonomy" id="426638"/>
    <lineage>
        <taxon>Eukaryota</taxon>
        <taxon>Sar</taxon>
        <taxon>Stramenopiles</taxon>
        <taxon>Ochrophyta</taxon>
        <taxon>Bacillariophyta</taxon>
        <taxon>Coscinodiscophyceae</taxon>
        <taxon>Chaetocerotophycidae</taxon>
        <taxon>Chaetocerotales</taxon>
        <taxon>Chaetocerotaceae</taxon>
        <taxon>Chaetoceros</taxon>
    </lineage>
</organism>
<comment type="caution">
    <text evidence="2">The sequence shown here is derived from an EMBL/GenBank/DDBJ whole genome shotgun (WGS) entry which is preliminary data.</text>
</comment>
<protein>
    <submittedName>
        <fullName evidence="2">Uncharacterized protein</fullName>
    </submittedName>
</protein>
<reference evidence="2 3" key="1">
    <citation type="journal article" date="2021" name="Sci. Rep.">
        <title>The genome of the diatom Chaetoceros tenuissimus carries an ancient integrated fragment of an extant virus.</title>
        <authorList>
            <person name="Hongo Y."/>
            <person name="Kimura K."/>
            <person name="Takaki Y."/>
            <person name="Yoshida Y."/>
            <person name="Baba S."/>
            <person name="Kobayashi G."/>
            <person name="Nagasaki K."/>
            <person name="Hano T."/>
            <person name="Tomaru Y."/>
        </authorList>
    </citation>
    <scope>NUCLEOTIDE SEQUENCE [LARGE SCALE GENOMIC DNA]</scope>
    <source>
        <strain evidence="2 3">NIES-3715</strain>
    </source>
</reference>
<dbReference type="AlphaFoldDB" id="A0AAD3CQT9"/>
<dbReference type="EMBL" id="BLLK01000038">
    <property type="protein sequence ID" value="GFH50188.1"/>
    <property type="molecule type" value="Genomic_DNA"/>
</dbReference>
<accession>A0AAD3CQT9</accession>
<feature type="compositionally biased region" description="Polar residues" evidence="1">
    <location>
        <begin position="144"/>
        <end position="168"/>
    </location>
</feature>
<dbReference type="Proteomes" id="UP001054902">
    <property type="component" value="Unassembled WGS sequence"/>
</dbReference>
<evidence type="ECO:0000313" key="3">
    <source>
        <dbReference type="Proteomes" id="UP001054902"/>
    </source>
</evidence>